<dbReference type="EMBL" id="HADZ01019845">
    <property type="protein sequence ID" value="SBP83786.1"/>
    <property type="molecule type" value="Transcribed_RNA"/>
</dbReference>
<gene>
    <name evidence="1" type="primary">CABZ01087670.1</name>
</gene>
<organism evidence="1">
    <name type="scientific">Nothobranchius kadleci</name>
    <name type="common">African annual killifish</name>
    <dbReference type="NCBI Taxonomy" id="1051664"/>
    <lineage>
        <taxon>Eukaryota</taxon>
        <taxon>Metazoa</taxon>
        <taxon>Chordata</taxon>
        <taxon>Craniata</taxon>
        <taxon>Vertebrata</taxon>
        <taxon>Euteleostomi</taxon>
        <taxon>Actinopterygii</taxon>
        <taxon>Neopterygii</taxon>
        <taxon>Teleostei</taxon>
        <taxon>Neoteleostei</taxon>
        <taxon>Acanthomorphata</taxon>
        <taxon>Ovalentaria</taxon>
        <taxon>Atherinomorphae</taxon>
        <taxon>Cyprinodontiformes</taxon>
        <taxon>Nothobranchiidae</taxon>
        <taxon>Nothobranchius</taxon>
    </lineage>
</organism>
<reference evidence="1" key="2">
    <citation type="submission" date="2016-06" db="EMBL/GenBank/DDBJ databases">
        <title>The genome of a short-lived fish provides insights into sex chromosome evolution and the genetic control of aging.</title>
        <authorList>
            <person name="Reichwald K."/>
            <person name="Felder M."/>
            <person name="Petzold A."/>
            <person name="Koch P."/>
            <person name="Groth M."/>
            <person name="Platzer M."/>
        </authorList>
    </citation>
    <scope>NUCLEOTIDE SEQUENCE</scope>
    <source>
        <tissue evidence="1">Brain</tissue>
    </source>
</reference>
<sequence>AETERYKRKTRTVSRIYSGPPSPLAEVTFTCGCFLVRCCSMEDVMLW</sequence>
<protein>
    <submittedName>
        <fullName evidence="1">DEAQ box RNA-dependent ATPase 1</fullName>
    </submittedName>
</protein>
<feature type="non-terminal residue" evidence="1">
    <location>
        <position position="47"/>
    </location>
</feature>
<name>A0A1A8CYS0_NOTKA</name>
<accession>A0A1A8CYS0</accession>
<reference evidence="1" key="1">
    <citation type="submission" date="2016-05" db="EMBL/GenBank/DDBJ databases">
        <authorList>
            <person name="Lavstsen T."/>
            <person name="Jespersen J.S."/>
        </authorList>
    </citation>
    <scope>NUCLEOTIDE SEQUENCE</scope>
    <source>
        <tissue evidence="1">Brain</tissue>
    </source>
</reference>
<dbReference type="AlphaFoldDB" id="A0A1A8CYS0"/>
<feature type="non-terminal residue" evidence="1">
    <location>
        <position position="1"/>
    </location>
</feature>
<proteinExistence type="predicted"/>
<evidence type="ECO:0000313" key="1">
    <source>
        <dbReference type="EMBL" id="SBP83786.1"/>
    </source>
</evidence>